<name>A0ACC2WA87_9TREE</name>
<protein>
    <submittedName>
        <fullName evidence="1">Uncharacterized protein</fullName>
    </submittedName>
</protein>
<evidence type="ECO:0000313" key="2">
    <source>
        <dbReference type="Proteomes" id="UP001230649"/>
    </source>
</evidence>
<keyword evidence="2" id="KW-1185">Reference proteome</keyword>
<comment type="caution">
    <text evidence="1">The sequence shown here is derived from an EMBL/GenBank/DDBJ whole genome shotgun (WGS) entry which is preliminary data.</text>
</comment>
<evidence type="ECO:0000313" key="1">
    <source>
        <dbReference type="EMBL" id="KAJ9108669.1"/>
    </source>
</evidence>
<proteinExistence type="predicted"/>
<organism evidence="1 2">
    <name type="scientific">Naganishia adeliensis</name>
    <dbReference type="NCBI Taxonomy" id="92952"/>
    <lineage>
        <taxon>Eukaryota</taxon>
        <taxon>Fungi</taxon>
        <taxon>Dikarya</taxon>
        <taxon>Basidiomycota</taxon>
        <taxon>Agaricomycotina</taxon>
        <taxon>Tremellomycetes</taxon>
        <taxon>Filobasidiales</taxon>
        <taxon>Filobasidiaceae</taxon>
        <taxon>Naganishia</taxon>
    </lineage>
</organism>
<gene>
    <name evidence="1" type="ORF">QFC20_003368</name>
</gene>
<dbReference type="Proteomes" id="UP001230649">
    <property type="component" value="Unassembled WGS sequence"/>
</dbReference>
<reference evidence="1" key="1">
    <citation type="submission" date="2023-04" db="EMBL/GenBank/DDBJ databases">
        <title>Draft Genome sequencing of Naganishia species isolated from polar environments using Oxford Nanopore Technology.</title>
        <authorList>
            <person name="Leo P."/>
            <person name="Venkateswaran K."/>
        </authorList>
    </citation>
    <scope>NUCLEOTIDE SEQUENCE</scope>
    <source>
        <strain evidence="1">MNA-CCFEE 5262</strain>
    </source>
</reference>
<dbReference type="EMBL" id="JASBWS010000030">
    <property type="protein sequence ID" value="KAJ9108669.1"/>
    <property type="molecule type" value="Genomic_DNA"/>
</dbReference>
<accession>A0ACC2WA87</accession>
<sequence length="513" mass="55922">MPTGSGKTAVYTHLIPSLMKPGGGHVVVITANPDLAHQTYDNIKQELPEYSVELEQGITNASGHADITVATFQSLSQDKRLAKYPLDQVKGIIIDEAHHAPAPTYVKIVSHFTDIQKIPVIGFSATLGYRADGQALLKTFDRIVYQQDVQTVIESGYLAPLKYTHVRTGIDFASLEVSSSTFDFDEDAARATTDTPFFNKTVVQTYLSQCSDRESTLVYGLNNRHIKNLVAGFRRAGVLAAPLTGSMTRLERRHTLQRFLRGDVPVLVGGLGLIESTNLPNASVDCIMLAHPTRSRISFSQMIGKGALRHPGKTDYQVFDFCDNLNHNGALYLPATLNGTSDFVRDEGKLGYSDHESAFSPSVPSEGMLAMTSNSLVSSPEPLTSDPAAETAAALPVEEVTYDAELEPLRAVDREDPMSRDSEAGRRARMGSRYAFVCCGPSHYVLPISDDESLIISKADDAFVVRFSTRVKGYTWCLSVEETTVGHAPTLVAAFQGADSVLEESLPRSELVK</sequence>